<dbReference type="Pfam" id="PF10250">
    <property type="entry name" value="O-FucT"/>
    <property type="match status" value="1"/>
</dbReference>
<reference evidence="14 15" key="1">
    <citation type="submission" date="2022-05" db="EMBL/GenBank/DDBJ databases">
        <authorList>
            <consortium name="Genoscope - CEA"/>
            <person name="William W."/>
        </authorList>
    </citation>
    <scope>NUCLEOTIDE SEQUENCE [LARGE SCALE GENOMIC DNA]</scope>
</reference>
<dbReference type="Proteomes" id="UP001159427">
    <property type="component" value="Unassembled WGS sequence"/>
</dbReference>
<name>A0ABN8NA43_9CNID</name>
<dbReference type="PANTHER" id="PTHR13398">
    <property type="entry name" value="GDP-FUCOSE PROTEIN O-FUCOSYLTRANSFERASE 2"/>
    <property type="match status" value="1"/>
</dbReference>
<accession>A0ABN8NA43</accession>
<dbReference type="InterPro" id="IPR019378">
    <property type="entry name" value="GDP-Fuc_O-FucTrfase"/>
</dbReference>
<organism evidence="14 15">
    <name type="scientific">Porites evermanni</name>
    <dbReference type="NCBI Taxonomy" id="104178"/>
    <lineage>
        <taxon>Eukaryota</taxon>
        <taxon>Metazoa</taxon>
        <taxon>Cnidaria</taxon>
        <taxon>Anthozoa</taxon>
        <taxon>Hexacorallia</taxon>
        <taxon>Scleractinia</taxon>
        <taxon>Fungiina</taxon>
        <taxon>Poritidae</taxon>
        <taxon>Porites</taxon>
    </lineage>
</organism>
<evidence type="ECO:0000256" key="6">
    <source>
        <dbReference type="ARBA" id="ARBA00023253"/>
    </source>
</evidence>
<evidence type="ECO:0000256" key="5">
    <source>
        <dbReference type="ARBA" id="ARBA00022824"/>
    </source>
</evidence>
<dbReference type="PANTHER" id="PTHR13398:SF0">
    <property type="entry name" value="GDP-FUCOSE PROTEIN O-FUCOSYLTRANSFERASE 2"/>
    <property type="match status" value="1"/>
</dbReference>
<sequence length="497" mass="59209">MERKAKRPRYLPLPVNRDWTHWLQKNSDRYFIAWITNLCLASIWKLKFFLKAIRIMMLRRKVLLGFITVCLICLTMIVVKFRYKSSFKWTKSKDEIQPCSEEQTVYINGRLVCQNDNSFKYLSYQPPGGGWNNQRVAFENAVVLAKLLNRTLMVHPLAPHQEILRLKRTRRISAGYEIYNMLTKDQLLPLSRVIDLKLLSKLTPIKEITSSHNEFKNLYKNLKWARICHNGLFGTWIDAIPKKTDDTRWRILRRHMRKSSASYGAIPLYRRICNQELKQYQANASIERPVWGIMDELFYRTEDLIYFAEGSLYSRELLFFERETVLNAHEWIMRFIRFAPNIRKKVANVLEILERPYNAIHVRRTDHPSSALVKQDYWLWKLQQREALNLTKTLYIATDERNKTWFDPFRDAGYNLFFAEDVNEALQLKNVNSAFVQDLLGLCEQFICAHADHFVGSYYSTFTMYIKRLRKQFSWKKEMLRKAYTSIIWTGSNDARK</sequence>
<evidence type="ECO:0000256" key="12">
    <source>
        <dbReference type="ARBA" id="ARBA00048647"/>
    </source>
</evidence>
<keyword evidence="5" id="KW-0256">Endoplasmic reticulum</keyword>
<keyword evidence="6" id="KW-0294">Fucose metabolism</keyword>
<comment type="catalytic activity">
    <reaction evidence="11">
        <text>L-threonyl-[protein] + GDP-beta-L-fucose = 3-O-(alpha-L-fucosyl)-L-threonyl-[protein] + GDP + H(+)</text>
        <dbReference type="Rhea" id="RHEA:70491"/>
        <dbReference type="Rhea" id="RHEA-COMP:11060"/>
        <dbReference type="Rhea" id="RHEA-COMP:17915"/>
        <dbReference type="ChEBI" id="CHEBI:15378"/>
        <dbReference type="ChEBI" id="CHEBI:30013"/>
        <dbReference type="ChEBI" id="CHEBI:57273"/>
        <dbReference type="ChEBI" id="CHEBI:58189"/>
        <dbReference type="ChEBI" id="CHEBI:189631"/>
        <dbReference type="EC" id="2.4.1.221"/>
    </reaction>
    <physiologicalReaction direction="left-to-right" evidence="11">
        <dbReference type="Rhea" id="RHEA:70492"/>
    </physiologicalReaction>
</comment>
<comment type="subcellular location">
    <subcellularLocation>
        <location evidence="1">Endoplasmic reticulum</location>
    </subcellularLocation>
</comment>
<evidence type="ECO:0000256" key="2">
    <source>
        <dbReference type="ARBA" id="ARBA00004922"/>
    </source>
</evidence>
<comment type="caution">
    <text evidence="14">The sequence shown here is derived from an EMBL/GenBank/DDBJ whole genome shotgun (WGS) entry which is preliminary data.</text>
</comment>
<gene>
    <name evidence="14" type="ORF">PEVE_00040798</name>
</gene>
<keyword evidence="4" id="KW-0808">Transferase</keyword>
<protein>
    <recommendedName>
        <fullName evidence="9">GDP-fucose protein O-fucosyltransferase 2</fullName>
        <ecNumber evidence="3">2.4.1.221</ecNumber>
    </recommendedName>
    <alternativeName>
        <fullName evidence="10">Peptide-O-fucosyltransferase 2</fullName>
    </alternativeName>
</protein>
<keyword evidence="7" id="KW-0119">Carbohydrate metabolism</keyword>
<dbReference type="EC" id="2.4.1.221" evidence="3"/>
<keyword evidence="13" id="KW-0812">Transmembrane</keyword>
<evidence type="ECO:0000256" key="7">
    <source>
        <dbReference type="ARBA" id="ARBA00023277"/>
    </source>
</evidence>
<evidence type="ECO:0000256" key="10">
    <source>
        <dbReference type="ARBA" id="ARBA00033083"/>
    </source>
</evidence>
<comment type="pathway">
    <text evidence="2">Protein modification; protein glycosylation.</text>
</comment>
<evidence type="ECO:0000313" key="14">
    <source>
        <dbReference type="EMBL" id="CAH3044431.1"/>
    </source>
</evidence>
<proteinExistence type="inferred from homology"/>
<dbReference type="CDD" id="cd11296">
    <property type="entry name" value="O-FucT_like"/>
    <property type="match status" value="1"/>
</dbReference>
<evidence type="ECO:0000256" key="1">
    <source>
        <dbReference type="ARBA" id="ARBA00004240"/>
    </source>
</evidence>
<comment type="similarity">
    <text evidence="8">Belongs to the glycosyltransferase 68 family.</text>
</comment>
<evidence type="ECO:0000313" key="15">
    <source>
        <dbReference type="Proteomes" id="UP001159427"/>
    </source>
</evidence>
<keyword evidence="13" id="KW-1133">Transmembrane helix</keyword>
<evidence type="ECO:0000256" key="8">
    <source>
        <dbReference type="ARBA" id="ARBA00025803"/>
    </source>
</evidence>
<evidence type="ECO:0000256" key="11">
    <source>
        <dbReference type="ARBA" id="ARBA00047273"/>
    </source>
</evidence>
<dbReference type="EMBL" id="CALNXI010000757">
    <property type="protein sequence ID" value="CAH3044431.1"/>
    <property type="molecule type" value="Genomic_DNA"/>
</dbReference>
<keyword evidence="15" id="KW-1185">Reference proteome</keyword>
<evidence type="ECO:0000256" key="13">
    <source>
        <dbReference type="SAM" id="Phobius"/>
    </source>
</evidence>
<keyword evidence="13" id="KW-0472">Membrane</keyword>
<comment type="catalytic activity">
    <reaction evidence="12">
        <text>L-seryl-[protein] + GDP-beta-L-fucose = 3-O-(alpha-L-fucosyl)-L-seryl-[protein] + GDP + H(+)</text>
        <dbReference type="Rhea" id="RHEA:63644"/>
        <dbReference type="Rhea" id="RHEA-COMP:9863"/>
        <dbReference type="Rhea" id="RHEA-COMP:17914"/>
        <dbReference type="ChEBI" id="CHEBI:15378"/>
        <dbReference type="ChEBI" id="CHEBI:29999"/>
        <dbReference type="ChEBI" id="CHEBI:57273"/>
        <dbReference type="ChEBI" id="CHEBI:58189"/>
        <dbReference type="ChEBI" id="CHEBI:189632"/>
        <dbReference type="EC" id="2.4.1.221"/>
    </reaction>
    <physiologicalReaction direction="left-to-right" evidence="12">
        <dbReference type="Rhea" id="RHEA:63645"/>
    </physiologicalReaction>
</comment>
<feature type="transmembrane region" description="Helical" evidence="13">
    <location>
        <begin position="62"/>
        <end position="83"/>
    </location>
</feature>
<evidence type="ECO:0000256" key="9">
    <source>
        <dbReference type="ARBA" id="ARBA00026232"/>
    </source>
</evidence>
<dbReference type="Gene3D" id="3.40.50.11350">
    <property type="match status" value="1"/>
</dbReference>
<evidence type="ECO:0000256" key="4">
    <source>
        <dbReference type="ARBA" id="ARBA00022679"/>
    </source>
</evidence>
<evidence type="ECO:0000256" key="3">
    <source>
        <dbReference type="ARBA" id="ARBA00012196"/>
    </source>
</evidence>
<dbReference type="InterPro" id="IPR045130">
    <property type="entry name" value="OFUT2-like"/>
</dbReference>